<feature type="domain" description="Small-subunit processome Utp12" evidence="8">
    <location>
        <begin position="834"/>
        <end position="934"/>
    </location>
</feature>
<dbReference type="PROSITE" id="PS00678">
    <property type="entry name" value="WD_REPEATS_1"/>
    <property type="match status" value="1"/>
</dbReference>
<evidence type="ECO:0000256" key="5">
    <source>
        <dbReference type="ARBA" id="ARBA00038229"/>
    </source>
</evidence>
<protein>
    <recommendedName>
        <fullName evidence="8">Small-subunit processome Utp12 domain-containing protein</fullName>
    </recommendedName>
</protein>
<name>A0AAW1S3A0_9CHLO</name>
<dbReference type="InterPro" id="IPR051570">
    <property type="entry name" value="TBC1_cilium_biogenesis"/>
</dbReference>
<dbReference type="Pfam" id="PF04003">
    <property type="entry name" value="Utp12"/>
    <property type="match status" value="1"/>
</dbReference>
<dbReference type="SUPFAM" id="SSF50978">
    <property type="entry name" value="WD40 repeat-like"/>
    <property type="match status" value="2"/>
</dbReference>
<feature type="repeat" description="WD" evidence="6">
    <location>
        <begin position="103"/>
        <end position="136"/>
    </location>
</feature>
<gene>
    <name evidence="9" type="ORF">WJX74_007274</name>
</gene>
<dbReference type="PRINTS" id="PR00320">
    <property type="entry name" value="GPROTEINBRPT"/>
</dbReference>
<feature type="repeat" description="WD" evidence="6">
    <location>
        <begin position="522"/>
        <end position="554"/>
    </location>
</feature>
<dbReference type="InterPro" id="IPR015943">
    <property type="entry name" value="WD40/YVTN_repeat-like_dom_sf"/>
</dbReference>
<feature type="compositionally biased region" description="Basic and acidic residues" evidence="7">
    <location>
        <begin position="759"/>
        <end position="775"/>
    </location>
</feature>
<evidence type="ECO:0000313" key="10">
    <source>
        <dbReference type="Proteomes" id="UP001438707"/>
    </source>
</evidence>
<feature type="region of interest" description="Disordered" evidence="7">
    <location>
        <begin position="323"/>
        <end position="372"/>
    </location>
</feature>
<evidence type="ECO:0000256" key="6">
    <source>
        <dbReference type="PROSITE-ProRule" id="PRU00221"/>
    </source>
</evidence>
<evidence type="ECO:0000256" key="2">
    <source>
        <dbReference type="ARBA" id="ARBA00022574"/>
    </source>
</evidence>
<dbReference type="InterPro" id="IPR020472">
    <property type="entry name" value="WD40_PAC1"/>
</dbReference>
<sequence>MVKAYLRYELTETFGVVASNSNLSYDTTGKQVFTACLESLAVWNVKQGSQVRRMTPPPSVTSRAAAEIVRIASSPSGPQLAAGHADGTVRLWNHETAEGEVSLTGHKGAVTALCYSQDGALLASGSQDTDVVVWDVVGEMGLFRLRGHLDQVTDLVFLDKGKQLVSSSKDGYIRVWQTESQHCSQSILMHRGEVWALALDAAETRLMVGTAEQQLHVYTVQKPSAETTLPLADGHEHAPKRSKKGSAKRKAQAEDPEDGDEMPQVATANRGGSAGPSSDTLHFLGQVKRPVPDRVAGLSYNKDGQLLACQCSGKAIEIYRVKSSKEAQQRMRRRKKRRREKARKGTQGEAEADGVHANGNTSMEDGDAAETEIEEDVVEAADELILLQVIRLKSKVRGVAFKPGKLKAGVLGRLCISLSNNSLEVWDISEGDAKKGQVVEGQGHRTDARAVAISSDDSLLISASGDQAKIWNPRTATCLRTIDTGYGLCAVFVPGNRHAIVGTKAGTLDILDIGASECIESKAAHTGAIWTLALLPDNSGLVSGSADHDIKFWEWQVMEEDGSGLRQLSLAHTRTLKMTDDVLCIRISPNGKLLAAALLDSTIKVFFLDSLKFFLSLYGHKLPVLTMDVSSDSHLLVSGSADKNIKIWGLDFGDCHRSLFAHGDSVMQVAFVRNTHYVFTVGKDRLVKYWDVDKFQLLLELPGHQAEVWAVVVSSLGDFVVTASHDRSFRRWERTEEPFFIEEEQERRLESLFEADAEDRVPKRKPDEAGHDEVSVGRAGRKTAETLNATDRIIEALELAGKEAERLQEHETSTKADKELEVNPFLLGLDASAFVLKSISDVRASDVEQALLLIPFTDALRLLSFLPIWLSKRTHVELACRVAVLLVRLHHSQLVATPAARPVMIKLQGLLHSNIQGLRDTIGFNLAALQYLQRRMKSKHATMGGEAQSVPIKRLSTPASVKTGSKTL</sequence>
<dbReference type="Proteomes" id="UP001438707">
    <property type="component" value="Unassembled WGS sequence"/>
</dbReference>
<keyword evidence="2 6" id="KW-0853">WD repeat</keyword>
<dbReference type="Gene3D" id="2.130.10.10">
    <property type="entry name" value="YVTN repeat-like/Quinoprotein amine dehydrogenase"/>
    <property type="match status" value="3"/>
</dbReference>
<feature type="compositionally biased region" description="Basic residues" evidence="7">
    <location>
        <begin position="240"/>
        <end position="250"/>
    </location>
</feature>
<feature type="repeat" description="WD" evidence="6">
    <location>
        <begin position="701"/>
        <end position="733"/>
    </location>
</feature>
<dbReference type="PROSITE" id="PS50082">
    <property type="entry name" value="WD_REPEATS_2"/>
    <property type="match status" value="7"/>
</dbReference>
<accession>A0AAW1S3A0</accession>
<dbReference type="FunFam" id="2.130.10.10:FF:000157">
    <property type="entry name" value="WD repeat domain 3"/>
    <property type="match status" value="1"/>
</dbReference>
<dbReference type="PANTHER" id="PTHR19853:SF0">
    <property type="entry name" value="WD REPEAT-CONTAINING PROTEIN 3"/>
    <property type="match status" value="1"/>
</dbReference>
<evidence type="ECO:0000259" key="8">
    <source>
        <dbReference type="Pfam" id="PF04003"/>
    </source>
</evidence>
<feature type="region of interest" description="Disordered" evidence="7">
    <location>
        <begin position="227"/>
        <end position="282"/>
    </location>
</feature>
<dbReference type="EMBL" id="JALJOS010000004">
    <property type="protein sequence ID" value="KAK9840307.1"/>
    <property type="molecule type" value="Genomic_DNA"/>
</dbReference>
<feature type="region of interest" description="Disordered" evidence="7">
    <location>
        <begin position="759"/>
        <end position="781"/>
    </location>
</feature>
<comment type="similarity">
    <text evidence="5">Belongs to the WD repeat WDR3/UTP12 family.</text>
</comment>
<feature type="compositionally biased region" description="Basic residues" evidence="7">
    <location>
        <begin position="330"/>
        <end position="344"/>
    </location>
</feature>
<dbReference type="FunFam" id="2.130.10.10:FF:000178">
    <property type="entry name" value="WD repeat domain 3"/>
    <property type="match status" value="1"/>
</dbReference>
<evidence type="ECO:0000256" key="4">
    <source>
        <dbReference type="ARBA" id="ARBA00023242"/>
    </source>
</evidence>
<comment type="subcellular location">
    <subcellularLocation>
        <location evidence="1">Nucleus</location>
        <location evidence="1">Nucleolus</location>
    </subcellularLocation>
</comment>
<organism evidence="9 10">
    <name type="scientific">Apatococcus lobatus</name>
    <dbReference type="NCBI Taxonomy" id="904363"/>
    <lineage>
        <taxon>Eukaryota</taxon>
        <taxon>Viridiplantae</taxon>
        <taxon>Chlorophyta</taxon>
        <taxon>core chlorophytes</taxon>
        <taxon>Trebouxiophyceae</taxon>
        <taxon>Chlorellales</taxon>
        <taxon>Chlorellaceae</taxon>
        <taxon>Apatococcus</taxon>
    </lineage>
</organism>
<feature type="repeat" description="WD" evidence="6">
    <location>
        <begin position="617"/>
        <end position="658"/>
    </location>
</feature>
<dbReference type="GO" id="GO:0034388">
    <property type="term" value="C:Pwp2p-containing subcomplex of 90S preribosome"/>
    <property type="evidence" value="ECO:0007669"/>
    <property type="project" value="TreeGrafter"/>
</dbReference>
<feature type="repeat" description="WD" evidence="6">
    <location>
        <begin position="145"/>
        <end position="186"/>
    </location>
</feature>
<comment type="caution">
    <text evidence="9">The sequence shown here is derived from an EMBL/GenBank/DDBJ whole genome shotgun (WGS) entry which is preliminary data.</text>
</comment>
<dbReference type="InterPro" id="IPR036322">
    <property type="entry name" value="WD40_repeat_dom_sf"/>
</dbReference>
<proteinExistence type="inferred from homology"/>
<keyword evidence="10" id="KW-1185">Reference proteome</keyword>
<dbReference type="Pfam" id="PF25173">
    <property type="entry name" value="Beta-prop_WDR3_1st"/>
    <property type="match status" value="1"/>
</dbReference>
<dbReference type="GO" id="GO:0030515">
    <property type="term" value="F:snoRNA binding"/>
    <property type="evidence" value="ECO:0007669"/>
    <property type="project" value="TreeGrafter"/>
</dbReference>
<dbReference type="InterPro" id="IPR019775">
    <property type="entry name" value="WD40_repeat_CS"/>
</dbReference>
<keyword evidence="4" id="KW-0539">Nucleus</keyword>
<dbReference type="GO" id="GO:0032040">
    <property type="term" value="C:small-subunit processome"/>
    <property type="evidence" value="ECO:0007669"/>
    <property type="project" value="TreeGrafter"/>
</dbReference>
<reference evidence="9 10" key="1">
    <citation type="journal article" date="2024" name="Nat. Commun.">
        <title>Phylogenomics reveals the evolutionary origins of lichenization in chlorophyte algae.</title>
        <authorList>
            <person name="Puginier C."/>
            <person name="Libourel C."/>
            <person name="Otte J."/>
            <person name="Skaloud P."/>
            <person name="Haon M."/>
            <person name="Grisel S."/>
            <person name="Petersen M."/>
            <person name="Berrin J.G."/>
            <person name="Delaux P.M."/>
            <person name="Dal Grande F."/>
            <person name="Keller J."/>
        </authorList>
    </citation>
    <scope>NUCLEOTIDE SEQUENCE [LARGE SCALE GENOMIC DNA]</scope>
    <source>
        <strain evidence="9 10">SAG 2145</strain>
    </source>
</reference>
<keyword evidence="3" id="KW-0677">Repeat</keyword>
<feature type="repeat" description="WD" evidence="6">
    <location>
        <begin position="659"/>
        <end position="700"/>
    </location>
</feature>
<evidence type="ECO:0000256" key="1">
    <source>
        <dbReference type="ARBA" id="ARBA00004604"/>
    </source>
</evidence>
<dbReference type="Pfam" id="PF25172">
    <property type="entry name" value="Beta-prop_WDR3_2nd"/>
    <property type="match status" value="1"/>
</dbReference>
<evidence type="ECO:0000313" key="9">
    <source>
        <dbReference type="EMBL" id="KAK9840307.1"/>
    </source>
</evidence>
<dbReference type="InterPro" id="IPR001680">
    <property type="entry name" value="WD40_rpt"/>
</dbReference>
<dbReference type="AlphaFoldDB" id="A0AAW1S3A0"/>
<dbReference type="PROSITE" id="PS50294">
    <property type="entry name" value="WD_REPEATS_REGION"/>
    <property type="match status" value="6"/>
</dbReference>
<dbReference type="SMART" id="SM00320">
    <property type="entry name" value="WD40"/>
    <property type="match status" value="12"/>
</dbReference>
<evidence type="ECO:0000256" key="7">
    <source>
        <dbReference type="SAM" id="MobiDB-lite"/>
    </source>
</evidence>
<feature type="repeat" description="WD" evidence="6">
    <location>
        <begin position="61"/>
        <end position="102"/>
    </location>
</feature>
<evidence type="ECO:0000256" key="3">
    <source>
        <dbReference type="ARBA" id="ARBA00022737"/>
    </source>
</evidence>
<dbReference type="GO" id="GO:0030490">
    <property type="term" value="P:maturation of SSU-rRNA"/>
    <property type="evidence" value="ECO:0007669"/>
    <property type="project" value="TreeGrafter"/>
</dbReference>
<dbReference type="CDD" id="cd00200">
    <property type="entry name" value="WD40"/>
    <property type="match status" value="1"/>
</dbReference>
<dbReference type="PANTHER" id="PTHR19853">
    <property type="entry name" value="WD REPEAT CONTAINING PROTEIN 3 WDR3"/>
    <property type="match status" value="1"/>
</dbReference>
<dbReference type="InterPro" id="IPR007148">
    <property type="entry name" value="SSU_processome_Utp12"/>
</dbReference>